<keyword evidence="1" id="KW-0808">Transferase</keyword>
<proteinExistence type="predicted"/>
<dbReference type="GO" id="GO:0016740">
    <property type="term" value="F:transferase activity"/>
    <property type="evidence" value="ECO:0007669"/>
    <property type="project" value="UniProtKB-KW"/>
</dbReference>
<feature type="non-terminal residue" evidence="1">
    <location>
        <position position="85"/>
    </location>
</feature>
<sequence length="85" mass="9207">MSRVRAVVFAYHDVGVRCLKALLSGGVEVPLVVTVADDPGERQWFASVAEVAREYGIEVMTAQDPAAPRLAERLAALAPDFVFSF</sequence>
<comment type="caution">
    <text evidence="1">The sequence shown here is derived from an EMBL/GenBank/DDBJ whole genome shotgun (WGS) entry which is preliminary data.</text>
</comment>
<evidence type="ECO:0000313" key="1">
    <source>
        <dbReference type="EMBL" id="EQD44407.1"/>
    </source>
</evidence>
<gene>
    <name evidence="1" type="ORF">B1A_15112</name>
</gene>
<name>T0ZIX9_9ZZZZ</name>
<organism evidence="1">
    <name type="scientific">mine drainage metagenome</name>
    <dbReference type="NCBI Taxonomy" id="410659"/>
    <lineage>
        <taxon>unclassified sequences</taxon>
        <taxon>metagenomes</taxon>
        <taxon>ecological metagenomes</taxon>
    </lineage>
</organism>
<dbReference type="InterPro" id="IPR036477">
    <property type="entry name" value="Formyl_transf_N_sf"/>
</dbReference>
<reference evidence="1" key="2">
    <citation type="journal article" date="2014" name="ISME J.">
        <title>Microbial stratification in low pH oxic and suboxic macroscopic growths along an acid mine drainage.</title>
        <authorList>
            <person name="Mendez-Garcia C."/>
            <person name="Mesa V."/>
            <person name="Sprenger R.R."/>
            <person name="Richter M."/>
            <person name="Diez M.S."/>
            <person name="Solano J."/>
            <person name="Bargiela R."/>
            <person name="Golyshina O.V."/>
            <person name="Manteca A."/>
            <person name="Ramos J.L."/>
            <person name="Gallego J.R."/>
            <person name="Llorente I."/>
            <person name="Martins Dos Santos V.A."/>
            <person name="Jensen O.N."/>
            <person name="Pelaez A.I."/>
            <person name="Sanchez J."/>
            <person name="Ferrer M."/>
        </authorList>
    </citation>
    <scope>NUCLEOTIDE SEQUENCE</scope>
</reference>
<dbReference type="SUPFAM" id="SSF53328">
    <property type="entry name" value="Formyltransferase"/>
    <property type="match status" value="1"/>
</dbReference>
<dbReference type="Gene3D" id="3.40.50.12230">
    <property type="match status" value="1"/>
</dbReference>
<dbReference type="EMBL" id="AUZX01011088">
    <property type="protein sequence ID" value="EQD44407.1"/>
    <property type="molecule type" value="Genomic_DNA"/>
</dbReference>
<protein>
    <submittedName>
        <fullName evidence="1">Formyl transferase domain protein</fullName>
    </submittedName>
</protein>
<reference evidence="1" key="1">
    <citation type="submission" date="2013-08" db="EMBL/GenBank/DDBJ databases">
        <authorList>
            <person name="Mendez C."/>
            <person name="Richter M."/>
            <person name="Ferrer M."/>
            <person name="Sanchez J."/>
        </authorList>
    </citation>
    <scope>NUCLEOTIDE SEQUENCE</scope>
</reference>
<accession>T0ZIX9</accession>
<dbReference type="AlphaFoldDB" id="T0ZIX9"/>